<evidence type="ECO:0000313" key="3">
    <source>
        <dbReference type="Proteomes" id="UP001476807"/>
    </source>
</evidence>
<keyword evidence="1" id="KW-0812">Transmembrane</keyword>
<evidence type="ECO:0000313" key="2">
    <source>
        <dbReference type="EMBL" id="MER2996369.1"/>
    </source>
</evidence>
<sequence length="180" mass="20763">MKLYFQNFSVSSLCTVFCLFCFVMLFVNCKSRSEDTGKNMPEGRNIETCYYDVIYEELKPNELGVPGVIFKMKAEDDQLYKAIKNNEVERILFWDKADKSAADSTATGDIRTTCKARNWKGNTYELVWATTDYMPIPTRFSKNYSNTPPFNKDSLMLNSLIRIIDKNGRVWNIKSCATSE</sequence>
<gene>
    <name evidence="2" type="ORF">ABS362_02355</name>
</gene>
<dbReference type="Proteomes" id="UP001476807">
    <property type="component" value="Unassembled WGS sequence"/>
</dbReference>
<evidence type="ECO:0000256" key="1">
    <source>
        <dbReference type="SAM" id="Phobius"/>
    </source>
</evidence>
<protein>
    <recommendedName>
        <fullName evidence="4">Lipoprotein</fullName>
    </recommendedName>
</protein>
<keyword evidence="1" id="KW-0472">Membrane</keyword>
<feature type="transmembrane region" description="Helical" evidence="1">
    <location>
        <begin position="6"/>
        <end position="27"/>
    </location>
</feature>
<organism evidence="2 3">
    <name type="scientific">Pontibacter populi</name>
    <dbReference type="NCBI Taxonomy" id="890055"/>
    <lineage>
        <taxon>Bacteria</taxon>
        <taxon>Pseudomonadati</taxon>
        <taxon>Bacteroidota</taxon>
        <taxon>Cytophagia</taxon>
        <taxon>Cytophagales</taxon>
        <taxon>Hymenobacteraceae</taxon>
        <taxon>Pontibacter</taxon>
    </lineage>
</organism>
<comment type="caution">
    <text evidence="2">The sequence shown here is derived from an EMBL/GenBank/DDBJ whole genome shotgun (WGS) entry which is preliminary data.</text>
</comment>
<reference evidence="2 3" key="1">
    <citation type="submission" date="2024-06" db="EMBL/GenBank/DDBJ databases">
        <title>Pontibacter populi HYL7-15.</title>
        <authorList>
            <person name="Kim M.K."/>
        </authorList>
    </citation>
    <scope>NUCLEOTIDE SEQUENCE [LARGE SCALE GENOMIC DNA]</scope>
    <source>
        <strain evidence="2 3">HYL7-15</strain>
    </source>
</reference>
<keyword evidence="1" id="KW-1133">Transmembrane helix</keyword>
<dbReference type="RefSeq" id="WP_350410666.1">
    <property type="nucleotide sequence ID" value="NZ_JBEOKT010000002.1"/>
</dbReference>
<evidence type="ECO:0008006" key="4">
    <source>
        <dbReference type="Google" id="ProtNLM"/>
    </source>
</evidence>
<keyword evidence="3" id="KW-1185">Reference proteome</keyword>
<proteinExistence type="predicted"/>
<dbReference type="EMBL" id="JBEOKT010000002">
    <property type="protein sequence ID" value="MER2996369.1"/>
    <property type="molecule type" value="Genomic_DNA"/>
</dbReference>
<name>A0ABV1RPR7_9BACT</name>
<accession>A0ABV1RPR7</accession>